<dbReference type="GO" id="GO:0016301">
    <property type="term" value="F:kinase activity"/>
    <property type="evidence" value="ECO:0007669"/>
    <property type="project" value="UniProtKB-KW"/>
</dbReference>
<dbReference type="InterPro" id="IPR011712">
    <property type="entry name" value="Sig_transdc_His_kin_sub3_dim/P"/>
</dbReference>
<evidence type="ECO:0000256" key="6">
    <source>
        <dbReference type="ARBA" id="ARBA00022777"/>
    </source>
</evidence>
<evidence type="ECO:0000256" key="5">
    <source>
        <dbReference type="ARBA" id="ARBA00022741"/>
    </source>
</evidence>
<dbReference type="Pfam" id="PF07730">
    <property type="entry name" value="HisKA_3"/>
    <property type="match status" value="1"/>
</dbReference>
<feature type="transmembrane region" description="Helical" evidence="9">
    <location>
        <begin position="61"/>
        <end position="87"/>
    </location>
</feature>
<feature type="transmembrane region" description="Helical" evidence="9">
    <location>
        <begin position="12"/>
        <end position="30"/>
    </location>
</feature>
<sequence>MERHRPRIVDLMIVLAVLLVGLMEIWVPFASRAGGGNLWLSSAQVLIVAAAMVVRRTRPLIAAGVTFVLFSGLHIAEMTFLLFYGQFVPMVLTTFAVARHGKYREPYIGAALIIGTMLLGDLLVPELQDPDEIVFHWSALFGAYALGTWQRVMANQAAQARQRAIDAEVEAAARATTAILEERTRMARELHDVVAHAMSVIVVQAGAAQLVTDDEDDVRRSLETIRSTGANALAEMRRFVTMLRDQDETALRVPQPGLSAVEQLVHDARANGLPVTFEVRGTPRDLPAGIDLAAYRIVQEALTNARQHASGVSSIEVIVDYAGGALHLGVHDDGMAVAQTSGKGHGLIGMRERVQLYGGSLRAGPSDTRGFLVDAVLPLGPQ</sequence>
<comment type="catalytic activity">
    <reaction evidence="1">
        <text>ATP + protein L-histidine = ADP + protein N-phospho-L-histidine.</text>
        <dbReference type="EC" id="2.7.13.3"/>
    </reaction>
</comment>
<proteinExistence type="predicted"/>
<organism evidence="11 12">
    <name type="scientific">Kocuria carniphila</name>
    <dbReference type="NCBI Taxonomy" id="262208"/>
    <lineage>
        <taxon>Bacteria</taxon>
        <taxon>Bacillati</taxon>
        <taxon>Actinomycetota</taxon>
        <taxon>Actinomycetes</taxon>
        <taxon>Micrococcales</taxon>
        <taxon>Micrococcaceae</taxon>
        <taxon>Kocuria</taxon>
    </lineage>
</organism>
<evidence type="ECO:0000256" key="2">
    <source>
        <dbReference type="ARBA" id="ARBA00012438"/>
    </source>
</evidence>
<evidence type="ECO:0000256" key="8">
    <source>
        <dbReference type="ARBA" id="ARBA00023012"/>
    </source>
</evidence>
<feature type="domain" description="Histidine kinase/HSP90-like ATPase" evidence="10">
    <location>
        <begin position="289"/>
        <end position="381"/>
    </location>
</feature>
<keyword evidence="5" id="KW-0547">Nucleotide-binding</keyword>
<evidence type="ECO:0000313" key="12">
    <source>
        <dbReference type="Proteomes" id="UP001558481"/>
    </source>
</evidence>
<keyword evidence="6 11" id="KW-0418">Kinase</keyword>
<dbReference type="Proteomes" id="UP001558481">
    <property type="component" value="Unassembled WGS sequence"/>
</dbReference>
<dbReference type="PANTHER" id="PTHR24421:SF10">
    <property type="entry name" value="NITRATE_NITRITE SENSOR PROTEIN NARQ"/>
    <property type="match status" value="1"/>
</dbReference>
<keyword evidence="9" id="KW-0812">Transmembrane</keyword>
<comment type="caution">
    <text evidence="11">The sequence shown here is derived from an EMBL/GenBank/DDBJ whole genome shotgun (WGS) entry which is preliminary data.</text>
</comment>
<dbReference type="InterPro" id="IPR050482">
    <property type="entry name" value="Sensor_HK_TwoCompSys"/>
</dbReference>
<dbReference type="Gene3D" id="1.20.5.1930">
    <property type="match status" value="1"/>
</dbReference>
<evidence type="ECO:0000256" key="7">
    <source>
        <dbReference type="ARBA" id="ARBA00022840"/>
    </source>
</evidence>
<dbReference type="Pfam" id="PF02518">
    <property type="entry name" value="HATPase_c"/>
    <property type="match status" value="1"/>
</dbReference>
<keyword evidence="7" id="KW-0067">ATP-binding</keyword>
<dbReference type="SUPFAM" id="SSF55874">
    <property type="entry name" value="ATPase domain of HSP90 chaperone/DNA topoisomerase II/histidine kinase"/>
    <property type="match status" value="1"/>
</dbReference>
<name>A0ABV3UZ26_9MICC</name>
<evidence type="ECO:0000256" key="4">
    <source>
        <dbReference type="ARBA" id="ARBA00022679"/>
    </source>
</evidence>
<dbReference type="Gene3D" id="3.30.565.10">
    <property type="entry name" value="Histidine kinase-like ATPase, C-terminal domain"/>
    <property type="match status" value="1"/>
</dbReference>
<keyword evidence="8" id="KW-0902">Two-component regulatory system</keyword>
<keyword evidence="12" id="KW-1185">Reference proteome</keyword>
<keyword evidence="3" id="KW-0597">Phosphoprotein</keyword>
<accession>A0ABV3UZ26</accession>
<protein>
    <recommendedName>
        <fullName evidence="2">histidine kinase</fullName>
        <ecNumber evidence="2">2.7.13.3</ecNumber>
    </recommendedName>
</protein>
<keyword evidence="4" id="KW-0808">Transferase</keyword>
<dbReference type="EMBL" id="JAYWLU010000001">
    <property type="protein sequence ID" value="MEX3593447.1"/>
    <property type="molecule type" value="Genomic_DNA"/>
</dbReference>
<evidence type="ECO:0000313" key="11">
    <source>
        <dbReference type="EMBL" id="MEX3593447.1"/>
    </source>
</evidence>
<keyword evidence="9" id="KW-1133">Transmembrane helix</keyword>
<dbReference type="InterPro" id="IPR036890">
    <property type="entry name" value="HATPase_C_sf"/>
</dbReference>
<evidence type="ECO:0000256" key="3">
    <source>
        <dbReference type="ARBA" id="ARBA00022553"/>
    </source>
</evidence>
<keyword evidence="9" id="KW-0472">Membrane</keyword>
<gene>
    <name evidence="11" type="ORF">VVR66_01810</name>
</gene>
<feature type="transmembrane region" description="Helical" evidence="9">
    <location>
        <begin position="36"/>
        <end position="54"/>
    </location>
</feature>
<evidence type="ECO:0000259" key="10">
    <source>
        <dbReference type="SMART" id="SM00387"/>
    </source>
</evidence>
<dbReference type="EC" id="2.7.13.3" evidence="2"/>
<dbReference type="InterPro" id="IPR003594">
    <property type="entry name" value="HATPase_dom"/>
</dbReference>
<dbReference type="SMART" id="SM00387">
    <property type="entry name" value="HATPase_c"/>
    <property type="match status" value="1"/>
</dbReference>
<dbReference type="RefSeq" id="WP_095798202.1">
    <property type="nucleotide sequence ID" value="NZ_CAUREL010000009.1"/>
</dbReference>
<dbReference type="CDD" id="cd16917">
    <property type="entry name" value="HATPase_UhpB-NarQ-NarX-like"/>
    <property type="match status" value="1"/>
</dbReference>
<evidence type="ECO:0000256" key="1">
    <source>
        <dbReference type="ARBA" id="ARBA00000085"/>
    </source>
</evidence>
<evidence type="ECO:0000256" key="9">
    <source>
        <dbReference type="SAM" id="Phobius"/>
    </source>
</evidence>
<reference evidence="11 12" key="1">
    <citation type="journal article" date="2024" name="Fungal Genet. Biol.">
        <title>The porcine skin microbiome exhibits broad fungal antagonism.</title>
        <authorList>
            <person name="De La Cruz K.F."/>
            <person name="Townsend E.C."/>
            <person name="Alex Cheong J.Z."/>
            <person name="Salamzade R."/>
            <person name="Liu A."/>
            <person name="Sandstrom S."/>
            <person name="Davila E."/>
            <person name="Huang L."/>
            <person name="Xu K.H."/>
            <person name="Wu S.Y."/>
            <person name="Meudt J.J."/>
            <person name="Shanmuganayagam D."/>
            <person name="Gibson A.L.F."/>
            <person name="Kalan L.R."/>
        </authorList>
    </citation>
    <scope>NUCLEOTIDE SEQUENCE [LARGE SCALE GENOMIC DNA]</scope>
    <source>
        <strain evidence="11 12">LK2625</strain>
    </source>
</reference>
<dbReference type="PANTHER" id="PTHR24421">
    <property type="entry name" value="NITRATE/NITRITE SENSOR PROTEIN NARX-RELATED"/>
    <property type="match status" value="1"/>
</dbReference>